<keyword evidence="6 10" id="KW-0472">Membrane</keyword>
<dbReference type="SMART" id="SM00283">
    <property type="entry name" value="MA"/>
    <property type="match status" value="1"/>
</dbReference>
<keyword evidence="3" id="KW-0145">Chemotaxis</keyword>
<reference evidence="12 13" key="1">
    <citation type="submission" date="2017-02" db="EMBL/GenBank/DDBJ databases">
        <title>Arcobacter lacus sp. nov., a new species isolated from reclaimed water.</title>
        <authorList>
            <person name="Figueras M.J."/>
            <person name="Perez-Cataluna A."/>
            <person name="Salas-Masso N."/>
        </authorList>
    </citation>
    <scope>NUCLEOTIDE SEQUENCE [LARGE SCALE GENOMIC DNA]</scope>
    <source>
        <strain evidence="12 13">RW43-9</strain>
    </source>
</reference>
<sequence>MKKLNFGTKLLLILVSITAISLSLMVYIISSNAFESLKNQSEEYVNEMARSNALEIRNTLDKAIVISNTIANRYESAIEHNEKLSKEGTVKYLKDLLNQNKFLLGAWFTFEDGTMFYSKNDGSDKTNYYTKDGVFQPYVVRNSDGTFTIEASNDFSLESEWINKPYKNKQVSITEPYNYQIDGKNVLLTTVSSPVYYKGKFIGAVGVDFSLAFFNQKIGEIKLFENGYGALFDNYGKVVAHPKEENVGKYIKDLTKNEDILNAIEKGKNGEKNSYFAKNLKTGTDSYNYVYPIEFGDTKNYWVFIATAPKDEYLQEAFFIEYFSIIAGIVVLSIIIVVILISMRILNKNLTIIKNGLLGFFSFLNKEEKKAHLIEIDSEDEFGEMAKVINENIKKTESLILQDNILIDDVKRVVDEVKIGYLNKKIEKTTQNESLEELKNNFNDMLEITKQNVCIDINKVTAVLDRFGKLDFRAKIENDNGKVSLGINKLATIINEMLKENKSNGLTLDKSSNVLLANVDKLNLSSNEAAASLEETAAALEEVTSNVRNNTQNIAQMAKLSSEVTASANQGEKLANETTVAMDEINNQVNLINEAIGVIDNIAFQTNILSLNAAVEAATAGEAGKGFAVVAGEVRNLASRSAEAAREIKTIVENATSKANQGKSIATNMIEGYKELNQNISQTISLISDIQNASKEQLLGIEQINDAVTLLDRQTQQNAMIASQTHDVALITDEISKLIVSDADSKEFEGKNEVKAKDINVGTNNRQIHEVEKKKVTATKKETNITSSKSNDNEWESF</sequence>
<dbReference type="RefSeq" id="WP_108527615.1">
    <property type="nucleotide sequence ID" value="NZ_MUXF01000008.1"/>
</dbReference>
<dbReference type="PANTHER" id="PTHR43531:SF11">
    <property type="entry name" value="METHYL-ACCEPTING CHEMOTAXIS PROTEIN 3"/>
    <property type="match status" value="1"/>
</dbReference>
<dbReference type="Pfam" id="PF02743">
    <property type="entry name" value="dCache_1"/>
    <property type="match status" value="1"/>
</dbReference>
<dbReference type="SUPFAM" id="SSF58104">
    <property type="entry name" value="Methyl-accepting chemotaxis protein (MCP) signaling domain"/>
    <property type="match status" value="1"/>
</dbReference>
<dbReference type="PROSITE" id="PS50111">
    <property type="entry name" value="CHEMOTAXIS_TRANSDUC_2"/>
    <property type="match status" value="1"/>
</dbReference>
<evidence type="ECO:0000256" key="9">
    <source>
        <dbReference type="SAM" id="MobiDB-lite"/>
    </source>
</evidence>
<evidence type="ECO:0000256" key="3">
    <source>
        <dbReference type="ARBA" id="ARBA00022500"/>
    </source>
</evidence>
<dbReference type="CDD" id="cd11386">
    <property type="entry name" value="MCP_signal"/>
    <property type="match status" value="1"/>
</dbReference>
<comment type="caution">
    <text evidence="12">The sequence shown here is derived from an EMBL/GenBank/DDBJ whole genome shotgun (WGS) entry which is preliminary data.</text>
</comment>
<evidence type="ECO:0000256" key="4">
    <source>
        <dbReference type="ARBA" id="ARBA00022692"/>
    </source>
</evidence>
<name>A0ABX5JL75_9BACT</name>
<feature type="domain" description="Methyl-accepting transducer" evidence="11">
    <location>
        <begin position="504"/>
        <end position="733"/>
    </location>
</feature>
<dbReference type="InterPro" id="IPR033479">
    <property type="entry name" value="dCache_1"/>
</dbReference>
<evidence type="ECO:0000259" key="11">
    <source>
        <dbReference type="PROSITE" id="PS50111"/>
    </source>
</evidence>
<keyword evidence="13" id="KW-1185">Reference proteome</keyword>
<feature type="transmembrane region" description="Helical" evidence="10">
    <location>
        <begin position="322"/>
        <end position="346"/>
    </location>
</feature>
<evidence type="ECO:0000313" key="13">
    <source>
        <dbReference type="Proteomes" id="UP000251311"/>
    </source>
</evidence>
<dbReference type="CDD" id="cd12913">
    <property type="entry name" value="PDC1_MCP_like"/>
    <property type="match status" value="1"/>
</dbReference>
<evidence type="ECO:0000256" key="7">
    <source>
        <dbReference type="ARBA" id="ARBA00029447"/>
    </source>
</evidence>
<keyword evidence="2" id="KW-1003">Cell membrane</keyword>
<comment type="similarity">
    <text evidence="7">Belongs to the methyl-accepting chemotaxis (MCP) protein family.</text>
</comment>
<evidence type="ECO:0000256" key="6">
    <source>
        <dbReference type="ARBA" id="ARBA00023136"/>
    </source>
</evidence>
<comment type="subcellular location">
    <subcellularLocation>
        <location evidence="1">Cell membrane</location>
        <topology evidence="1">Multi-pass membrane protein</topology>
    </subcellularLocation>
</comment>
<evidence type="ECO:0000256" key="8">
    <source>
        <dbReference type="PROSITE-ProRule" id="PRU00284"/>
    </source>
</evidence>
<feature type="region of interest" description="Disordered" evidence="9">
    <location>
        <begin position="776"/>
        <end position="798"/>
    </location>
</feature>
<protein>
    <submittedName>
        <fullName evidence="12">Chemotaxis protein</fullName>
    </submittedName>
</protein>
<keyword evidence="4 10" id="KW-0812">Transmembrane</keyword>
<gene>
    <name evidence="12" type="ORF">B0175_05300</name>
</gene>
<organism evidence="12 13">
    <name type="scientific">Arcobacter lacus</name>
    <dbReference type="NCBI Taxonomy" id="1912876"/>
    <lineage>
        <taxon>Bacteria</taxon>
        <taxon>Pseudomonadati</taxon>
        <taxon>Campylobacterota</taxon>
        <taxon>Epsilonproteobacteria</taxon>
        <taxon>Campylobacterales</taxon>
        <taxon>Arcobacteraceae</taxon>
        <taxon>Arcobacter</taxon>
    </lineage>
</organism>
<dbReference type="Gene3D" id="3.30.450.20">
    <property type="entry name" value="PAS domain"/>
    <property type="match status" value="2"/>
</dbReference>
<evidence type="ECO:0000256" key="2">
    <source>
        <dbReference type="ARBA" id="ARBA00022475"/>
    </source>
</evidence>
<dbReference type="InterPro" id="IPR051310">
    <property type="entry name" value="MCP_chemotaxis"/>
</dbReference>
<dbReference type="Gene3D" id="1.10.287.950">
    <property type="entry name" value="Methyl-accepting chemotaxis protein"/>
    <property type="match status" value="1"/>
</dbReference>
<dbReference type="EMBL" id="MUXF01000008">
    <property type="protein sequence ID" value="PUE66783.1"/>
    <property type="molecule type" value="Genomic_DNA"/>
</dbReference>
<proteinExistence type="inferred from homology"/>
<evidence type="ECO:0000256" key="1">
    <source>
        <dbReference type="ARBA" id="ARBA00004651"/>
    </source>
</evidence>
<keyword evidence="8" id="KW-0807">Transducer</keyword>
<dbReference type="Pfam" id="PF00015">
    <property type="entry name" value="MCPsignal"/>
    <property type="match status" value="1"/>
</dbReference>
<dbReference type="Proteomes" id="UP000251311">
    <property type="component" value="Unassembled WGS sequence"/>
</dbReference>
<keyword evidence="5 10" id="KW-1133">Transmembrane helix</keyword>
<dbReference type="CDD" id="cd12912">
    <property type="entry name" value="PDC2_MCP_like"/>
    <property type="match status" value="1"/>
</dbReference>
<evidence type="ECO:0000256" key="10">
    <source>
        <dbReference type="SAM" id="Phobius"/>
    </source>
</evidence>
<evidence type="ECO:0000256" key="5">
    <source>
        <dbReference type="ARBA" id="ARBA00022989"/>
    </source>
</evidence>
<evidence type="ECO:0000313" key="12">
    <source>
        <dbReference type="EMBL" id="PUE66783.1"/>
    </source>
</evidence>
<accession>A0ABX5JL75</accession>
<dbReference type="InterPro" id="IPR004089">
    <property type="entry name" value="MCPsignal_dom"/>
</dbReference>
<feature type="transmembrane region" description="Helical" evidence="10">
    <location>
        <begin position="12"/>
        <end position="30"/>
    </location>
</feature>
<dbReference type="PANTHER" id="PTHR43531">
    <property type="entry name" value="PROTEIN ICFG"/>
    <property type="match status" value="1"/>
</dbReference>